<name>A0ABS3AV51_9BACT</name>
<sequence>MMKIDACGLSCPQPVILTNNAINNDESPIFILVDSECAYENVQRLANNKGYRVETEKTGERIQMKLTRENGK</sequence>
<dbReference type="Pfam" id="PF01206">
    <property type="entry name" value="TusA"/>
    <property type="match status" value="1"/>
</dbReference>
<evidence type="ECO:0000313" key="3">
    <source>
        <dbReference type="Proteomes" id="UP000717534"/>
    </source>
</evidence>
<dbReference type="EMBL" id="JAFITO010000031">
    <property type="protein sequence ID" value="MBN4068629.1"/>
    <property type="molecule type" value="Genomic_DNA"/>
</dbReference>
<dbReference type="Gene3D" id="3.30.110.40">
    <property type="entry name" value="TusA-like domain"/>
    <property type="match status" value="1"/>
</dbReference>
<dbReference type="InterPro" id="IPR036868">
    <property type="entry name" value="TusA-like_sf"/>
</dbReference>
<evidence type="ECO:0000313" key="2">
    <source>
        <dbReference type="EMBL" id="MBN4068629.1"/>
    </source>
</evidence>
<accession>A0ABS3AV51</accession>
<protein>
    <submittedName>
        <fullName evidence="2">Sulfurtransferase TusA family protein</fullName>
    </submittedName>
</protein>
<feature type="domain" description="UPF0033" evidence="1">
    <location>
        <begin position="3"/>
        <end position="66"/>
    </location>
</feature>
<keyword evidence="3" id="KW-1185">Reference proteome</keyword>
<dbReference type="Proteomes" id="UP000717534">
    <property type="component" value="Unassembled WGS sequence"/>
</dbReference>
<dbReference type="SUPFAM" id="SSF64307">
    <property type="entry name" value="SirA-like"/>
    <property type="match status" value="1"/>
</dbReference>
<comment type="caution">
    <text evidence="2">The sequence shown here is derived from an EMBL/GenBank/DDBJ whole genome shotgun (WGS) entry which is preliminary data.</text>
</comment>
<dbReference type="InterPro" id="IPR001455">
    <property type="entry name" value="TusA-like"/>
</dbReference>
<proteinExistence type="predicted"/>
<reference evidence="2 3" key="1">
    <citation type="submission" date="2021-02" db="EMBL/GenBank/DDBJ databases">
        <title>Activity-based single-cell genomes from oceanic crustal fluid captures similar information to metagenomic and metatranscriptomic surveys with orders of magnitude less sampling.</title>
        <authorList>
            <person name="D'Angelo T.S."/>
            <person name="Orcutt B.N."/>
        </authorList>
    </citation>
    <scope>NUCLEOTIDE SEQUENCE [LARGE SCALE GENOMIC DNA]</scope>
    <source>
        <strain evidence="2">AH-315-G02</strain>
    </source>
</reference>
<evidence type="ECO:0000259" key="1">
    <source>
        <dbReference type="Pfam" id="PF01206"/>
    </source>
</evidence>
<gene>
    <name evidence="2" type="ORF">JYU06_03795</name>
</gene>
<organism evidence="2 3">
    <name type="scientific">Desulfotalea psychrophila</name>
    <dbReference type="NCBI Taxonomy" id="84980"/>
    <lineage>
        <taxon>Bacteria</taxon>
        <taxon>Pseudomonadati</taxon>
        <taxon>Thermodesulfobacteriota</taxon>
        <taxon>Desulfobulbia</taxon>
        <taxon>Desulfobulbales</taxon>
        <taxon>Desulfocapsaceae</taxon>
        <taxon>Desulfotalea</taxon>
    </lineage>
</organism>